<evidence type="ECO:0000256" key="1">
    <source>
        <dbReference type="ARBA" id="ARBA00022679"/>
    </source>
</evidence>
<protein>
    <submittedName>
        <fullName evidence="5">N-acetyltransferase</fullName>
    </submittedName>
</protein>
<dbReference type="GO" id="GO:0016746">
    <property type="term" value="F:acyltransferase activity"/>
    <property type="evidence" value="ECO:0007669"/>
    <property type="project" value="UniProtKB-KW"/>
</dbReference>
<accession>A0ABD6W9W1</accession>
<dbReference type="Gene3D" id="3.40.630.30">
    <property type="match status" value="1"/>
</dbReference>
<dbReference type="CDD" id="cd04301">
    <property type="entry name" value="NAT_SF"/>
    <property type="match status" value="1"/>
</dbReference>
<dbReference type="InterPro" id="IPR016181">
    <property type="entry name" value="Acyl_CoA_acyltransferase"/>
</dbReference>
<dbReference type="KEGG" id="rry:C1O28_04120"/>
<organism evidence="5 7">
    <name type="scientific">Rathayibacter rathayi</name>
    <name type="common">Corynebacterium rathayi</name>
    <dbReference type="NCBI Taxonomy" id="33887"/>
    <lineage>
        <taxon>Bacteria</taxon>
        <taxon>Bacillati</taxon>
        <taxon>Actinomycetota</taxon>
        <taxon>Actinomycetes</taxon>
        <taxon>Micrococcales</taxon>
        <taxon>Microbacteriaceae</taxon>
        <taxon>Rathayibacter</taxon>
    </lineage>
</organism>
<evidence type="ECO:0000313" key="7">
    <source>
        <dbReference type="Proteomes" id="UP000237881"/>
    </source>
</evidence>
<keyword evidence="1" id="KW-0808">Transferase</keyword>
<evidence type="ECO:0000313" key="8">
    <source>
        <dbReference type="Proteomes" id="UP000239698"/>
    </source>
</evidence>
<evidence type="ECO:0000256" key="2">
    <source>
        <dbReference type="ARBA" id="ARBA00023315"/>
    </source>
</evidence>
<dbReference type="InterPro" id="IPR050832">
    <property type="entry name" value="Bact_Acetyltransf"/>
</dbReference>
<feature type="compositionally biased region" description="Basic residues" evidence="3">
    <location>
        <begin position="1"/>
        <end position="13"/>
    </location>
</feature>
<comment type="caution">
    <text evidence="5">The sequence shown here is derived from an EMBL/GenBank/DDBJ whole genome shotgun (WGS) entry which is preliminary data.</text>
</comment>
<dbReference type="Proteomes" id="UP000237881">
    <property type="component" value="Unassembled WGS sequence"/>
</dbReference>
<keyword evidence="8" id="KW-1185">Reference proteome</keyword>
<keyword evidence="2" id="KW-0012">Acyltransferase</keyword>
<evidence type="ECO:0000313" key="6">
    <source>
        <dbReference type="EMBL" id="PPH78210.1"/>
    </source>
</evidence>
<dbReference type="AlphaFoldDB" id="A0ABD6W9W1"/>
<evidence type="ECO:0000259" key="4">
    <source>
        <dbReference type="PROSITE" id="PS51186"/>
    </source>
</evidence>
<feature type="domain" description="N-acetyltransferase" evidence="4">
    <location>
        <begin position="46"/>
        <end position="146"/>
    </location>
</feature>
<evidence type="ECO:0000256" key="3">
    <source>
        <dbReference type="SAM" id="MobiDB-lite"/>
    </source>
</evidence>
<evidence type="ECO:0000313" key="5">
    <source>
        <dbReference type="EMBL" id="PPF14859.1"/>
    </source>
</evidence>
<dbReference type="Proteomes" id="UP000239698">
    <property type="component" value="Unassembled WGS sequence"/>
</dbReference>
<proteinExistence type="predicted"/>
<dbReference type="PROSITE" id="PS51186">
    <property type="entry name" value="GNAT"/>
    <property type="match status" value="1"/>
</dbReference>
<dbReference type="SUPFAM" id="SSF55729">
    <property type="entry name" value="Acyl-CoA N-acyltransferases (Nat)"/>
    <property type="match status" value="1"/>
</dbReference>
<sequence length="161" mass="16825">MCRTVVRRAHCPRRAPSSGGHRGAGPGDPERQAPLTRHRRGGGIACVGFALLLPAGSGFEADPPEAAHLALLAVDPRAQGAGVGRRLLAAVEERAARVAPTVVLHVLTENASALALYTSVGWRPLGTPVPHPLSGAPMLTLVRNLPAARRSRTGPRDTLSR</sequence>
<feature type="region of interest" description="Disordered" evidence="3">
    <location>
        <begin position="1"/>
        <end position="36"/>
    </location>
</feature>
<dbReference type="EMBL" id="PSUL01000008">
    <property type="protein sequence ID" value="PPF14859.1"/>
    <property type="molecule type" value="Genomic_DNA"/>
</dbReference>
<reference evidence="7 8" key="1">
    <citation type="submission" date="2018-02" db="EMBL/GenBank/DDBJ databases">
        <title>Bacteriophage NCPPB3778 and a type I-E CRISPR drive the evolution of the US Biological Select Agent, Rathayibacter toxicus.</title>
        <authorList>
            <person name="Davis E.W.II."/>
            <person name="Tabima J.F."/>
            <person name="Weisberg A.J."/>
            <person name="Lopes L.D."/>
            <person name="Wiseman M.S."/>
            <person name="Wiseman M.S."/>
            <person name="Pupko T."/>
            <person name="Belcher M.S."/>
            <person name="Sechler A.J."/>
            <person name="Tancos M.A."/>
            <person name="Schroeder B.K."/>
            <person name="Murray T.D."/>
            <person name="Luster D.G."/>
            <person name="Schneider W.L."/>
            <person name="Rogers E."/>
            <person name="Andreote F.D."/>
            <person name="Grunwald N.J."/>
            <person name="Putnam M.L."/>
            <person name="Chang J.H."/>
        </authorList>
    </citation>
    <scope>NUCLEOTIDE SEQUENCE [LARGE SCALE GENOMIC DNA]</scope>
    <source>
        <strain evidence="6 8">AY1D6</strain>
        <strain evidence="5 7">AY1I9</strain>
    </source>
</reference>
<name>A0ABD6W9W1_RATRA</name>
<dbReference type="Pfam" id="PF00583">
    <property type="entry name" value="Acetyltransf_1"/>
    <property type="match status" value="1"/>
</dbReference>
<dbReference type="EMBL" id="PSVT01000007">
    <property type="protein sequence ID" value="PPH78210.1"/>
    <property type="molecule type" value="Genomic_DNA"/>
</dbReference>
<dbReference type="InterPro" id="IPR000182">
    <property type="entry name" value="GNAT_dom"/>
</dbReference>
<dbReference type="PANTHER" id="PTHR43877">
    <property type="entry name" value="AMINOALKYLPHOSPHONATE N-ACETYLTRANSFERASE-RELATED-RELATED"/>
    <property type="match status" value="1"/>
</dbReference>
<gene>
    <name evidence="5" type="ORF">C5C04_05455</name>
    <name evidence="6" type="ORF">C5C40_05440</name>
</gene>